<gene>
    <name evidence="4" type="ORF">KY46_00690</name>
</gene>
<dbReference type="EMBL" id="JWYV01000001">
    <property type="protein sequence ID" value="KKD01382.1"/>
    <property type="molecule type" value="Genomic_DNA"/>
</dbReference>
<dbReference type="AlphaFoldDB" id="A0A0F5VHR7"/>
<keyword evidence="2" id="KW-1133">Transmembrane helix</keyword>
<dbReference type="RefSeq" id="WP_046218711.1">
    <property type="nucleotide sequence ID" value="NZ_JWYV01000001.1"/>
</dbReference>
<dbReference type="PATRIC" id="fig|265726.11.peg.148"/>
<dbReference type="NCBIfam" id="TIGR01760">
    <property type="entry name" value="tape_meas_TP901"/>
    <property type="match status" value="1"/>
</dbReference>
<protein>
    <recommendedName>
        <fullName evidence="3">Phage tail tape measure protein domain-containing protein</fullName>
    </recommendedName>
</protein>
<feature type="transmembrane region" description="Helical" evidence="2">
    <location>
        <begin position="436"/>
        <end position="456"/>
    </location>
</feature>
<feature type="transmembrane region" description="Helical" evidence="2">
    <location>
        <begin position="380"/>
        <end position="400"/>
    </location>
</feature>
<dbReference type="PANTHER" id="PTHR37813:SF1">
    <property type="entry name" value="FELS-2 PROPHAGE PROTEIN"/>
    <property type="match status" value="1"/>
</dbReference>
<dbReference type="InterPro" id="IPR010090">
    <property type="entry name" value="Phage_tape_meas"/>
</dbReference>
<evidence type="ECO:0000256" key="1">
    <source>
        <dbReference type="ARBA" id="ARBA00022612"/>
    </source>
</evidence>
<evidence type="ECO:0000256" key="2">
    <source>
        <dbReference type="SAM" id="Phobius"/>
    </source>
</evidence>
<keyword evidence="5" id="KW-1185">Reference proteome</keyword>
<feature type="transmembrane region" description="Helical" evidence="2">
    <location>
        <begin position="510"/>
        <end position="529"/>
    </location>
</feature>
<dbReference type="PANTHER" id="PTHR37813">
    <property type="entry name" value="FELS-2 PROPHAGE PROTEIN"/>
    <property type="match status" value="1"/>
</dbReference>
<keyword evidence="2" id="KW-0812">Transmembrane</keyword>
<feature type="transmembrane region" description="Helical" evidence="2">
    <location>
        <begin position="468"/>
        <end position="490"/>
    </location>
</feature>
<evidence type="ECO:0000313" key="4">
    <source>
        <dbReference type="EMBL" id="KKD01382.1"/>
    </source>
</evidence>
<evidence type="ECO:0000259" key="3">
    <source>
        <dbReference type="Pfam" id="PF10145"/>
    </source>
</evidence>
<proteinExistence type="predicted"/>
<feature type="transmembrane region" description="Helical" evidence="2">
    <location>
        <begin position="407"/>
        <end position="430"/>
    </location>
</feature>
<dbReference type="Proteomes" id="UP000033633">
    <property type="component" value="Unassembled WGS sequence"/>
</dbReference>
<dbReference type="Pfam" id="PF10145">
    <property type="entry name" value="PhageMin_Tail"/>
    <property type="match status" value="1"/>
</dbReference>
<feature type="domain" description="Phage tail tape measure protein" evidence="3">
    <location>
        <begin position="87"/>
        <end position="286"/>
    </location>
</feature>
<accession>A0A0F5VHR7</accession>
<organism evidence="4 5">
    <name type="scientific">Photobacterium halotolerans</name>
    <dbReference type="NCBI Taxonomy" id="265726"/>
    <lineage>
        <taxon>Bacteria</taxon>
        <taxon>Pseudomonadati</taxon>
        <taxon>Pseudomonadota</taxon>
        <taxon>Gammaproteobacteria</taxon>
        <taxon>Vibrionales</taxon>
        <taxon>Vibrionaceae</taxon>
        <taxon>Photobacterium</taxon>
    </lineage>
</organism>
<keyword evidence="1" id="KW-1188">Viral release from host cell</keyword>
<name>A0A0F5VHR7_9GAMM</name>
<dbReference type="OrthoDB" id="9813585at2"/>
<feature type="transmembrane region" description="Helical" evidence="2">
    <location>
        <begin position="339"/>
        <end position="360"/>
    </location>
</feature>
<sequence length="638" mass="66938">MSSMEKLLMQVALIDQVTKPLQGISNQVTKTAETGRQGFEKMAGGTVGLVAAGVAVQTALMPAIEMDRKLGEVKSLGVTDESLKQLQQTALEFSAGYGKSATDFVAASYDIQSAIAGLDGNELSQFTKASGVLAAATKADTSTITSYMGTMYGIFKNQAEEMGKGEWVEQVAGMTASAVQMFKTTGNEMSAAFTSVGANATSAGIAMSEQMAILGTLQATMSGSEAGTKYKAFLAGVGTAQDKLNLKFTDTQGNMLPMLDILDKLKGKFGDTLEVAESDALKAAFGSDEAVSLIKLLMADTQGLTGSIEALGQVKGMTKAEEMAAAMTDQWERLEASWFAVRASVFGMVLPSINAVVGSLADGMMVLTGWVNEFPILGEILGYGAIAFLSLSGVVATWAVASGFATVATVALGGAFAFLTSPITLVIAALAGVTAAVVYFWDYISVFLGGFISGFVEASGVAELFQPLVTIFEAISYVVGIVASSIMQFFGTMDEGTKSLSGFAAAGELVGQIIGAVFKGILFPIKLVLSGIEWLIEKLNLLPGVEIDIGSKFDESQLDTAIQASSNTAVTHKMTEDMPSVIQYKRPENIDLPPSGVGYQLGNNTTNQKTSHYGDVHIHTQQAMTPDQLAEWDELNAG</sequence>
<dbReference type="STRING" id="265726.KY46_00690"/>
<evidence type="ECO:0000313" key="5">
    <source>
        <dbReference type="Proteomes" id="UP000033633"/>
    </source>
</evidence>
<reference evidence="4 5" key="1">
    <citation type="submission" date="2014-12" db="EMBL/GenBank/DDBJ databases">
        <title>Mercury Reductase activity and rhizosphere competence traits in the genome of root associated Photobacterium halotolerans MELD1.</title>
        <authorList>
            <person name="Mathew D.C."/>
            <person name="Huang C.-C."/>
        </authorList>
    </citation>
    <scope>NUCLEOTIDE SEQUENCE [LARGE SCALE GENOMIC DNA]</scope>
    <source>
        <strain evidence="4 5">MELD1</strain>
    </source>
</reference>
<keyword evidence="2" id="KW-0472">Membrane</keyword>
<comment type="caution">
    <text evidence="4">The sequence shown here is derived from an EMBL/GenBank/DDBJ whole genome shotgun (WGS) entry which is preliminary data.</text>
</comment>